<organism evidence="4 5">
    <name type="scientific">Nocardia aurea</name>
    <dbReference type="NCBI Taxonomy" id="2144174"/>
    <lineage>
        <taxon>Bacteria</taxon>
        <taxon>Bacillati</taxon>
        <taxon>Actinomycetota</taxon>
        <taxon>Actinomycetes</taxon>
        <taxon>Mycobacteriales</taxon>
        <taxon>Nocardiaceae</taxon>
        <taxon>Nocardia</taxon>
    </lineage>
</organism>
<evidence type="ECO:0000256" key="2">
    <source>
        <dbReference type="SAM" id="SignalP"/>
    </source>
</evidence>
<keyword evidence="1" id="KW-0812">Transmembrane</keyword>
<evidence type="ECO:0000313" key="5">
    <source>
        <dbReference type="Proteomes" id="UP001551695"/>
    </source>
</evidence>
<evidence type="ECO:0000313" key="4">
    <source>
        <dbReference type="EMBL" id="MEV0710625.1"/>
    </source>
</evidence>
<feature type="signal peptide" evidence="2">
    <location>
        <begin position="1"/>
        <end position="22"/>
    </location>
</feature>
<evidence type="ECO:0000256" key="1">
    <source>
        <dbReference type="SAM" id="Phobius"/>
    </source>
</evidence>
<feature type="transmembrane region" description="Helical" evidence="1">
    <location>
        <begin position="150"/>
        <end position="176"/>
    </location>
</feature>
<keyword evidence="1" id="KW-0472">Membrane</keyword>
<feature type="chain" id="PRO_5047104805" description="DUF8020 domain-containing protein" evidence="2">
    <location>
        <begin position="23"/>
        <end position="179"/>
    </location>
</feature>
<sequence length="179" mass="17513">MFIKKLVTTAFMAIAATGIATATAQGEAGLADVSFDATDGPIAYTANLAADHSSALVSLASGTFVVTPDAVEVRADDGTVVGSIPTTLRTDAGQSFEVTPVVDASATQLSLTPVGGPLSRDIPGTHEVGGPITVLAGAGIGCLIGIALGIWFFVVGAIAGCAIGAVIGAGVGFLFVPGP</sequence>
<dbReference type="RefSeq" id="WP_232840256.1">
    <property type="nucleotide sequence ID" value="NZ_JBEXKW010000069.1"/>
</dbReference>
<feature type="domain" description="DUF8020" evidence="3">
    <location>
        <begin position="41"/>
        <end position="114"/>
    </location>
</feature>
<gene>
    <name evidence="4" type="ORF">AB0I48_23965</name>
</gene>
<evidence type="ECO:0000259" key="3">
    <source>
        <dbReference type="Pfam" id="PF26059"/>
    </source>
</evidence>
<dbReference type="InterPro" id="IPR058333">
    <property type="entry name" value="DUF8020"/>
</dbReference>
<dbReference type="Proteomes" id="UP001551695">
    <property type="component" value="Unassembled WGS sequence"/>
</dbReference>
<keyword evidence="1" id="KW-1133">Transmembrane helix</keyword>
<dbReference type="EMBL" id="JBFAKC010000011">
    <property type="protein sequence ID" value="MEV0710625.1"/>
    <property type="molecule type" value="Genomic_DNA"/>
</dbReference>
<protein>
    <recommendedName>
        <fullName evidence="3">DUF8020 domain-containing protein</fullName>
    </recommendedName>
</protein>
<name>A0ABV3FYX0_9NOCA</name>
<accession>A0ABV3FYX0</accession>
<keyword evidence="2" id="KW-0732">Signal</keyword>
<proteinExistence type="predicted"/>
<comment type="caution">
    <text evidence="4">The sequence shown here is derived from an EMBL/GenBank/DDBJ whole genome shotgun (WGS) entry which is preliminary data.</text>
</comment>
<reference evidence="4 5" key="1">
    <citation type="submission" date="2024-06" db="EMBL/GenBank/DDBJ databases">
        <title>The Natural Products Discovery Center: Release of the First 8490 Sequenced Strains for Exploring Actinobacteria Biosynthetic Diversity.</title>
        <authorList>
            <person name="Kalkreuter E."/>
            <person name="Kautsar S.A."/>
            <person name="Yang D."/>
            <person name="Bader C.D."/>
            <person name="Teijaro C.N."/>
            <person name="Fluegel L."/>
            <person name="Davis C.M."/>
            <person name="Simpson J.R."/>
            <person name="Lauterbach L."/>
            <person name="Steele A.D."/>
            <person name="Gui C."/>
            <person name="Meng S."/>
            <person name="Li G."/>
            <person name="Viehrig K."/>
            <person name="Ye F."/>
            <person name="Su P."/>
            <person name="Kiefer A.F."/>
            <person name="Nichols A."/>
            <person name="Cepeda A.J."/>
            <person name="Yan W."/>
            <person name="Fan B."/>
            <person name="Jiang Y."/>
            <person name="Adhikari A."/>
            <person name="Zheng C.-J."/>
            <person name="Schuster L."/>
            <person name="Cowan T.M."/>
            <person name="Smanski M.J."/>
            <person name="Chevrette M.G."/>
            <person name="De Carvalho L.P.S."/>
            <person name="Shen B."/>
        </authorList>
    </citation>
    <scope>NUCLEOTIDE SEQUENCE [LARGE SCALE GENOMIC DNA]</scope>
    <source>
        <strain evidence="4 5">NPDC050403</strain>
    </source>
</reference>
<dbReference type="Pfam" id="PF26059">
    <property type="entry name" value="DUF8020"/>
    <property type="match status" value="1"/>
</dbReference>
<keyword evidence="5" id="KW-1185">Reference proteome</keyword>